<feature type="signal peptide" evidence="1">
    <location>
        <begin position="1"/>
        <end position="23"/>
    </location>
</feature>
<dbReference type="AlphaFoldDB" id="A0A932YXH2"/>
<feature type="chain" id="PRO_5038009960" evidence="1">
    <location>
        <begin position="24"/>
        <end position="329"/>
    </location>
</feature>
<organism evidence="2 3">
    <name type="scientific">Candidatus Sungiibacteriota bacterium</name>
    <dbReference type="NCBI Taxonomy" id="2750080"/>
    <lineage>
        <taxon>Bacteria</taxon>
        <taxon>Candidatus Sungiibacteriota</taxon>
    </lineage>
</organism>
<name>A0A932YXH2_9BACT</name>
<keyword evidence="1" id="KW-0732">Signal</keyword>
<dbReference type="EMBL" id="JACQMI010000005">
    <property type="protein sequence ID" value="MBI4132664.1"/>
    <property type="molecule type" value="Genomic_DNA"/>
</dbReference>
<comment type="caution">
    <text evidence="2">The sequence shown here is derived from an EMBL/GenBank/DDBJ whole genome shotgun (WGS) entry which is preliminary data.</text>
</comment>
<evidence type="ECO:0000256" key="1">
    <source>
        <dbReference type="SAM" id="SignalP"/>
    </source>
</evidence>
<gene>
    <name evidence="2" type="ORF">HY473_01000</name>
</gene>
<reference evidence="2" key="1">
    <citation type="submission" date="2020-07" db="EMBL/GenBank/DDBJ databases">
        <title>Huge and variable diversity of episymbiotic CPR bacteria and DPANN archaea in groundwater ecosystems.</title>
        <authorList>
            <person name="He C.Y."/>
            <person name="Keren R."/>
            <person name="Whittaker M."/>
            <person name="Farag I.F."/>
            <person name="Doudna J."/>
            <person name="Cate J.H.D."/>
            <person name="Banfield J.F."/>
        </authorList>
    </citation>
    <scope>NUCLEOTIDE SEQUENCE</scope>
    <source>
        <strain evidence="2">NC_groundwater_1225_Ag_S-0.1um_56_177</strain>
    </source>
</reference>
<evidence type="ECO:0000313" key="2">
    <source>
        <dbReference type="EMBL" id="MBI4132664.1"/>
    </source>
</evidence>
<dbReference type="Gene3D" id="2.40.160.150">
    <property type="match status" value="1"/>
</dbReference>
<proteinExistence type="predicted"/>
<dbReference type="Proteomes" id="UP000756703">
    <property type="component" value="Unassembled WGS sequence"/>
</dbReference>
<accession>A0A932YXH2</accession>
<protein>
    <submittedName>
        <fullName evidence="2">Uncharacterized protein</fullName>
    </submittedName>
</protein>
<sequence>MRKKILLGLGAAGTALAMLPLFAAFEAHVINVTATIENALQLRTTEIEYGTVFPEEKLDAPLVLALSSSFLAEDRVDDVEYVIRQKPKCGLPDPGTDPVQYSAFGRVTEVEGQFVCEDQGHVILPLLCPYLSKHPDGNPTPGNDGSLDAFHGPITGWSPEDTVENQVLGKLSKVAQDIADEWNIDLVVPCFKGSCAQDNVIPPQYQADPANEHEIFGCDLWVEVTGVSLPPPPPGTVTVTKVIADVTGTTLVVADFNLFVGAEAVASGVGESFAPGSYVVSETEAGIVDETYSTAISCDDDDFVVATGTITVESGEVISCTITNTEIPQ</sequence>
<evidence type="ECO:0000313" key="3">
    <source>
        <dbReference type="Proteomes" id="UP000756703"/>
    </source>
</evidence>